<dbReference type="EMBL" id="CP123000">
    <property type="protein sequence ID" value="WGI67772.1"/>
    <property type="molecule type" value="Genomic_DNA"/>
</dbReference>
<organism evidence="1 2">
    <name type="scientific">Neorhizobium petrolearium</name>
    <dbReference type="NCBI Taxonomy" id="515361"/>
    <lineage>
        <taxon>Bacteria</taxon>
        <taxon>Pseudomonadati</taxon>
        <taxon>Pseudomonadota</taxon>
        <taxon>Alphaproteobacteria</taxon>
        <taxon>Hyphomicrobiales</taxon>
        <taxon>Rhizobiaceae</taxon>
        <taxon>Rhizobium/Agrobacterium group</taxon>
        <taxon>Neorhizobium</taxon>
    </lineage>
</organism>
<dbReference type="RefSeq" id="WP_227704540.1">
    <property type="nucleotide sequence ID" value="NZ_CP123000.1"/>
</dbReference>
<evidence type="ECO:0000313" key="2">
    <source>
        <dbReference type="Proteomes" id="UP001227095"/>
    </source>
</evidence>
<reference evidence="1 2" key="1">
    <citation type="submission" date="2023-04" db="EMBL/GenBank/DDBJ databases">
        <title>Neorhizobium petrolearium OS53, complete genome.</title>
        <authorList>
            <person name="Yu T."/>
        </authorList>
    </citation>
    <scope>NUCLEOTIDE SEQUENCE [LARGE SCALE GENOMIC DNA]</scope>
    <source>
        <strain evidence="1 2">OS53</strain>
    </source>
</reference>
<dbReference type="Proteomes" id="UP001227095">
    <property type="component" value="Chromosome"/>
</dbReference>
<protein>
    <submittedName>
        <fullName evidence="1">Uncharacterized protein</fullName>
    </submittedName>
</protein>
<dbReference type="PROSITE" id="PS51318">
    <property type="entry name" value="TAT"/>
    <property type="match status" value="1"/>
</dbReference>
<gene>
    <name evidence="1" type="ORF">QEO92_22750</name>
</gene>
<name>A0ABY8LZM8_9HYPH</name>
<keyword evidence="2" id="KW-1185">Reference proteome</keyword>
<accession>A0ABY8LZM8</accession>
<sequence>MPNKLVQAAAEGLPKITRRLFVGGAAAASLPVAAAAKAVMPQEPMTVDAFLKIATPAELVLYHSNALMDAMAAMHPEQEGWKVHVDHDYHFVLISGQLPTGGTGKAVRS</sequence>
<proteinExistence type="predicted"/>
<dbReference type="InterPro" id="IPR006311">
    <property type="entry name" value="TAT_signal"/>
</dbReference>
<evidence type="ECO:0000313" key="1">
    <source>
        <dbReference type="EMBL" id="WGI67772.1"/>
    </source>
</evidence>